<name>A0A4Y7RCV3_9FIRM</name>
<reference evidence="1 2" key="1">
    <citation type="journal article" date="2018" name="Environ. Microbiol.">
        <title>Novel energy conservation strategies and behaviour of Pelotomaculum schinkii driving syntrophic propionate catabolism.</title>
        <authorList>
            <person name="Hidalgo-Ahumada C.A.P."/>
            <person name="Nobu M.K."/>
            <person name="Narihiro T."/>
            <person name="Tamaki H."/>
            <person name="Liu W.T."/>
            <person name="Kamagata Y."/>
            <person name="Stams A.J.M."/>
            <person name="Imachi H."/>
            <person name="Sousa D.Z."/>
        </authorList>
    </citation>
    <scope>NUCLEOTIDE SEQUENCE [LARGE SCALE GENOMIC DNA]</scope>
    <source>
        <strain evidence="1 2">HH</strain>
    </source>
</reference>
<evidence type="ECO:0000313" key="2">
    <source>
        <dbReference type="Proteomes" id="UP000298324"/>
    </source>
</evidence>
<dbReference type="AlphaFoldDB" id="A0A4Y7RCV3"/>
<keyword evidence="2" id="KW-1185">Reference proteome</keyword>
<protein>
    <submittedName>
        <fullName evidence="1">Putative S-adenosylmethionine-dependent methyltransferase</fullName>
        <ecNumber evidence="1">2.1.1.-</ecNumber>
    </submittedName>
</protein>
<accession>A0A4Y7RCV3</accession>
<dbReference type="PANTHER" id="PTHR43861">
    <property type="entry name" value="TRANS-ACONITATE 2-METHYLTRANSFERASE-RELATED"/>
    <property type="match status" value="1"/>
</dbReference>
<dbReference type="Pfam" id="PF13489">
    <property type="entry name" value="Methyltransf_23"/>
    <property type="match status" value="1"/>
</dbReference>
<proteinExistence type="predicted"/>
<dbReference type="SUPFAM" id="SSF53335">
    <property type="entry name" value="S-adenosyl-L-methionine-dependent methyltransferases"/>
    <property type="match status" value="2"/>
</dbReference>
<evidence type="ECO:0000313" key="1">
    <source>
        <dbReference type="EMBL" id="TEB06589.1"/>
    </source>
</evidence>
<keyword evidence="1" id="KW-0489">Methyltransferase</keyword>
<sequence>MPFTEYEENPVLSPQSDNKIHTKNCPCCYICGHQGHNLYHGLIDRLFCAPGEWNLKKCSNPECGLVWLDPEPLMEEVGKAYKNYYTHQDNSCNSDTLPRRLYKSAKEGYLARRYGYYRESVNIYKKLLGLLLYFHPGRRENMDFSVMYQQSQPNRLLLDIGCGSGHKLKFLQDLGWDTEGLDLDPVAVDNARAKGLKVRLGDLQSQNYPDHCFDVITMSHLIEHVYDPLGLLCECRRILKPGGRLVVITPNSESWGHKLFKNSWLALDPPRHLHIFSLASLQLLARKSGFEKYKISTTIREANGLFAASKIIQRTGKYLWGSRIPFTLRLWSRGMQFVEWALLKLKPGCGEEIAMVVEK</sequence>
<dbReference type="EC" id="2.1.1.-" evidence="1"/>
<organism evidence="1 2">
    <name type="scientific">Pelotomaculum schinkii</name>
    <dbReference type="NCBI Taxonomy" id="78350"/>
    <lineage>
        <taxon>Bacteria</taxon>
        <taxon>Bacillati</taxon>
        <taxon>Bacillota</taxon>
        <taxon>Clostridia</taxon>
        <taxon>Eubacteriales</taxon>
        <taxon>Desulfotomaculaceae</taxon>
        <taxon>Pelotomaculum</taxon>
    </lineage>
</organism>
<gene>
    <name evidence="1" type="ORF">Psch_00121</name>
</gene>
<dbReference type="GO" id="GO:0032259">
    <property type="term" value="P:methylation"/>
    <property type="evidence" value="ECO:0007669"/>
    <property type="project" value="UniProtKB-KW"/>
</dbReference>
<dbReference type="RefSeq" id="WP_190238820.1">
    <property type="nucleotide sequence ID" value="NZ_QFGA01000001.1"/>
</dbReference>
<dbReference type="Gene3D" id="3.40.50.150">
    <property type="entry name" value="Vaccinia Virus protein VP39"/>
    <property type="match status" value="1"/>
</dbReference>
<dbReference type="CDD" id="cd02440">
    <property type="entry name" value="AdoMet_MTases"/>
    <property type="match status" value="1"/>
</dbReference>
<keyword evidence="1" id="KW-0808">Transferase</keyword>
<dbReference type="EMBL" id="QFGA01000001">
    <property type="protein sequence ID" value="TEB06589.1"/>
    <property type="molecule type" value="Genomic_DNA"/>
</dbReference>
<dbReference type="PANTHER" id="PTHR43861:SF6">
    <property type="entry name" value="METHYLTRANSFERASE TYPE 11"/>
    <property type="match status" value="1"/>
</dbReference>
<dbReference type="InterPro" id="IPR029063">
    <property type="entry name" value="SAM-dependent_MTases_sf"/>
</dbReference>
<comment type="caution">
    <text evidence="1">The sequence shown here is derived from an EMBL/GenBank/DDBJ whole genome shotgun (WGS) entry which is preliminary data.</text>
</comment>
<dbReference type="GO" id="GO:0008168">
    <property type="term" value="F:methyltransferase activity"/>
    <property type="evidence" value="ECO:0007669"/>
    <property type="project" value="UniProtKB-KW"/>
</dbReference>
<dbReference type="Proteomes" id="UP000298324">
    <property type="component" value="Unassembled WGS sequence"/>
</dbReference>